<proteinExistence type="predicted"/>
<keyword evidence="7" id="KW-1185">Reference proteome</keyword>
<evidence type="ECO:0000256" key="3">
    <source>
        <dbReference type="ARBA" id="ARBA00023163"/>
    </source>
</evidence>
<keyword evidence="1" id="KW-0805">Transcription regulation</keyword>
<dbReference type="PANTHER" id="PTHR44688">
    <property type="entry name" value="DNA-BINDING TRANSCRIPTIONAL ACTIVATOR DEVR_DOSR"/>
    <property type="match status" value="1"/>
</dbReference>
<keyword evidence="2" id="KW-0238">DNA-binding</keyword>
<evidence type="ECO:0000256" key="4">
    <source>
        <dbReference type="SAM" id="MobiDB-lite"/>
    </source>
</evidence>
<dbReference type="EMBL" id="BAAAPF010000220">
    <property type="protein sequence ID" value="GAA2140448.1"/>
    <property type="molecule type" value="Genomic_DNA"/>
</dbReference>
<dbReference type="SMART" id="SM00421">
    <property type="entry name" value="HTH_LUXR"/>
    <property type="match status" value="1"/>
</dbReference>
<organism evidence="6 7">
    <name type="scientific">Streptomyces synnematoformans</name>
    <dbReference type="NCBI Taxonomy" id="415721"/>
    <lineage>
        <taxon>Bacteria</taxon>
        <taxon>Bacillati</taxon>
        <taxon>Actinomycetota</taxon>
        <taxon>Actinomycetes</taxon>
        <taxon>Kitasatosporales</taxon>
        <taxon>Streptomycetaceae</taxon>
        <taxon>Streptomyces</taxon>
    </lineage>
</organism>
<dbReference type="PRINTS" id="PR00038">
    <property type="entry name" value="HTHLUXR"/>
</dbReference>
<dbReference type="Gene3D" id="1.10.10.10">
    <property type="entry name" value="Winged helix-like DNA-binding domain superfamily/Winged helix DNA-binding domain"/>
    <property type="match status" value="1"/>
</dbReference>
<feature type="region of interest" description="Disordered" evidence="4">
    <location>
        <begin position="185"/>
        <end position="206"/>
    </location>
</feature>
<feature type="domain" description="HTH luxR-type" evidence="5">
    <location>
        <begin position="610"/>
        <end position="675"/>
    </location>
</feature>
<dbReference type="InterPro" id="IPR016032">
    <property type="entry name" value="Sig_transdc_resp-reg_C-effctor"/>
</dbReference>
<dbReference type="Proteomes" id="UP001500443">
    <property type="component" value="Unassembled WGS sequence"/>
</dbReference>
<name>A0ABN2ZDB6_9ACTN</name>
<evidence type="ECO:0000259" key="5">
    <source>
        <dbReference type="PROSITE" id="PS50043"/>
    </source>
</evidence>
<reference evidence="6 7" key="1">
    <citation type="journal article" date="2019" name="Int. J. Syst. Evol. Microbiol.">
        <title>The Global Catalogue of Microorganisms (GCM) 10K type strain sequencing project: providing services to taxonomists for standard genome sequencing and annotation.</title>
        <authorList>
            <consortium name="The Broad Institute Genomics Platform"/>
            <consortium name="The Broad Institute Genome Sequencing Center for Infectious Disease"/>
            <person name="Wu L."/>
            <person name="Ma J."/>
        </authorList>
    </citation>
    <scope>NUCLEOTIDE SEQUENCE [LARGE SCALE GENOMIC DNA]</scope>
    <source>
        <strain evidence="6 7">JCM 15481</strain>
    </source>
</reference>
<dbReference type="PROSITE" id="PS50043">
    <property type="entry name" value="HTH_LUXR_2"/>
    <property type="match status" value="1"/>
</dbReference>
<dbReference type="CDD" id="cd06170">
    <property type="entry name" value="LuxR_C_like"/>
    <property type="match status" value="1"/>
</dbReference>
<dbReference type="PANTHER" id="PTHR44688:SF16">
    <property type="entry name" value="DNA-BINDING TRANSCRIPTIONAL ACTIVATOR DEVR_DOSR"/>
    <property type="match status" value="1"/>
</dbReference>
<evidence type="ECO:0000313" key="6">
    <source>
        <dbReference type="EMBL" id="GAA2140448.1"/>
    </source>
</evidence>
<keyword evidence="3" id="KW-0804">Transcription</keyword>
<dbReference type="SUPFAM" id="SSF46894">
    <property type="entry name" value="C-terminal effector domain of the bipartite response regulators"/>
    <property type="match status" value="1"/>
</dbReference>
<feature type="compositionally biased region" description="Basic and acidic residues" evidence="4">
    <location>
        <begin position="188"/>
        <end position="197"/>
    </location>
</feature>
<sequence>MTTWSEKGTRNPETILDHAGPSGRPLPKPVRAEANEEFLRELLGGDPDDELRGLAAAAGENSRLLAELANRLVDEDMVAQSEGTVRLTQSRTPRAVLAFVRLRLGELSADCQELLKIAALQGRSFLLEDVSRMLNKPLATLLAPLDEAMSAGFVEATERQFVFRSDFLMRGAVAAIPAPARGALQREALSHSRRSPEETDPGSWAAAPPAQRFAVVAEGDGGPYSRAHGLIMKGKVVVGTDIARRALADPAVSGDDRLDAEAAVLLGGLLLGRDEEAGTRAREILRERRDEPDDIAAMMAMTVLSDLSWRAGELGEGVRLGRAVARYAGAADPLWRLHFQLGLAAKLADLREFDEADALVDEAEAGLYGLSTDVWHAAPAAARARRFLSAGRFRDARRHAELVTAATEQNSVPTLLPLAYAVLATVSLYTGDLPGATEHFQQAQRELARDGGIRRSPRYAWTEVRIAVRAEGPRAGVALLTGKYDRLPADRWLYVADPAAAAFFVRLALDTGDPGLQRTVLDTVNGLAEDNPGISAVGLGALHANAVAERDPSGLAHVVAQSPDTLSVALATEELAKVHAGQGSPRRPRVVPAPADPVAAAGDGTHAHRHGGCWSVLSDMERRIAYLVSVGMTNRQIARRVHLSAHTVNYHLRKIYKKLGIGTRVELAREAAMYSGSAAIYSIGDDTGGSGPAAAS</sequence>
<feature type="region of interest" description="Disordered" evidence="4">
    <location>
        <begin position="1"/>
        <end position="29"/>
    </location>
</feature>
<dbReference type="Pfam" id="PF00196">
    <property type="entry name" value="GerE"/>
    <property type="match status" value="1"/>
</dbReference>
<dbReference type="SUPFAM" id="SSF48452">
    <property type="entry name" value="TPR-like"/>
    <property type="match status" value="1"/>
</dbReference>
<comment type="caution">
    <text evidence="6">The sequence shown here is derived from an EMBL/GenBank/DDBJ whole genome shotgun (WGS) entry which is preliminary data.</text>
</comment>
<gene>
    <name evidence="6" type="ORF">GCM10009802_50640</name>
</gene>
<evidence type="ECO:0000256" key="1">
    <source>
        <dbReference type="ARBA" id="ARBA00023015"/>
    </source>
</evidence>
<evidence type="ECO:0000313" key="7">
    <source>
        <dbReference type="Proteomes" id="UP001500443"/>
    </source>
</evidence>
<protein>
    <recommendedName>
        <fullName evidence="5">HTH luxR-type domain-containing protein</fullName>
    </recommendedName>
</protein>
<accession>A0ABN2ZDB6</accession>
<dbReference type="InterPro" id="IPR000792">
    <property type="entry name" value="Tscrpt_reg_LuxR_C"/>
</dbReference>
<dbReference type="InterPro" id="IPR011990">
    <property type="entry name" value="TPR-like_helical_dom_sf"/>
</dbReference>
<evidence type="ECO:0000256" key="2">
    <source>
        <dbReference type="ARBA" id="ARBA00023125"/>
    </source>
</evidence>
<dbReference type="InterPro" id="IPR036388">
    <property type="entry name" value="WH-like_DNA-bd_sf"/>
</dbReference>